<dbReference type="VEuPathDB" id="FungiDB:VP01_3001g1"/>
<evidence type="ECO:0000313" key="2">
    <source>
        <dbReference type="Proteomes" id="UP000037035"/>
    </source>
</evidence>
<keyword evidence="2" id="KW-1185">Reference proteome</keyword>
<reference evidence="1 2" key="1">
    <citation type="submission" date="2015-08" db="EMBL/GenBank/DDBJ databases">
        <title>Next Generation Sequencing and Analysis of the Genome of Puccinia sorghi L Schw, the Causal Agent of Maize Common Rust.</title>
        <authorList>
            <person name="Rochi L."/>
            <person name="Burguener G."/>
            <person name="Darino M."/>
            <person name="Turjanski A."/>
            <person name="Kreff E."/>
            <person name="Dieguez M.J."/>
            <person name="Sacco F."/>
        </authorList>
    </citation>
    <scope>NUCLEOTIDE SEQUENCE [LARGE SCALE GENOMIC DNA]</scope>
    <source>
        <strain evidence="1 2">RO10H11247</strain>
    </source>
</reference>
<dbReference type="OrthoDB" id="1694816at2759"/>
<evidence type="ECO:0000313" key="1">
    <source>
        <dbReference type="EMBL" id="KNZ54225.1"/>
    </source>
</evidence>
<proteinExistence type="predicted"/>
<protein>
    <recommendedName>
        <fullName evidence="3">OTU domain-containing protein</fullName>
    </recommendedName>
</protein>
<dbReference type="Proteomes" id="UP000037035">
    <property type="component" value="Unassembled WGS sequence"/>
</dbReference>
<organism evidence="1 2">
    <name type="scientific">Puccinia sorghi</name>
    <dbReference type="NCBI Taxonomy" id="27349"/>
    <lineage>
        <taxon>Eukaryota</taxon>
        <taxon>Fungi</taxon>
        <taxon>Dikarya</taxon>
        <taxon>Basidiomycota</taxon>
        <taxon>Pucciniomycotina</taxon>
        <taxon>Pucciniomycetes</taxon>
        <taxon>Pucciniales</taxon>
        <taxon>Pucciniaceae</taxon>
        <taxon>Puccinia</taxon>
    </lineage>
</organism>
<gene>
    <name evidence="1" type="ORF">VP01_3001g1</name>
</gene>
<dbReference type="EMBL" id="LAVV01007949">
    <property type="protein sequence ID" value="KNZ54225.1"/>
    <property type="molecule type" value="Genomic_DNA"/>
</dbReference>
<evidence type="ECO:0008006" key="3">
    <source>
        <dbReference type="Google" id="ProtNLM"/>
    </source>
</evidence>
<dbReference type="AlphaFoldDB" id="A0A0L6V241"/>
<sequence>MGVGAPIPVAEKLIWELSGNFIPHLDVKSDGHCGFQVVSYFLERGKHDYLAVQHGKKN</sequence>
<accession>A0A0L6V241</accession>
<name>A0A0L6V241_9BASI</name>
<comment type="caution">
    <text evidence="1">The sequence shown here is derived from an EMBL/GenBank/DDBJ whole genome shotgun (WGS) entry which is preliminary data.</text>
</comment>